<keyword evidence="2" id="KW-0328">Glycosyltransferase</keyword>
<dbReference type="GO" id="GO:0009252">
    <property type="term" value="P:peptidoglycan biosynthetic process"/>
    <property type="evidence" value="ECO:0007669"/>
    <property type="project" value="UniProtKB-KW"/>
</dbReference>
<dbReference type="Pfam" id="PF01098">
    <property type="entry name" value="FTSW_RODA_SPOVE"/>
    <property type="match status" value="1"/>
</dbReference>
<evidence type="ECO:0000256" key="16">
    <source>
        <dbReference type="SAM" id="Phobius"/>
    </source>
</evidence>
<evidence type="ECO:0000313" key="17">
    <source>
        <dbReference type="EMBL" id="OGY66030.1"/>
    </source>
</evidence>
<comment type="similarity">
    <text evidence="11">Belongs to the SEDS family. FtsW subfamily.</text>
</comment>
<evidence type="ECO:0000256" key="7">
    <source>
        <dbReference type="ARBA" id="ARBA00022989"/>
    </source>
</evidence>
<evidence type="ECO:0000256" key="12">
    <source>
        <dbReference type="ARBA" id="ARBA00041185"/>
    </source>
</evidence>
<dbReference type="GO" id="GO:0051301">
    <property type="term" value="P:cell division"/>
    <property type="evidence" value="ECO:0007669"/>
    <property type="project" value="InterPro"/>
</dbReference>
<keyword evidence="6" id="KW-0573">Peptidoglycan synthesis</keyword>
<feature type="transmembrane region" description="Helical" evidence="16">
    <location>
        <begin position="188"/>
        <end position="207"/>
    </location>
</feature>
<dbReference type="PANTHER" id="PTHR30474:SF2">
    <property type="entry name" value="PEPTIDOGLYCAN GLYCOSYLTRANSFERASE FTSW-RELATED"/>
    <property type="match status" value="1"/>
</dbReference>
<evidence type="ECO:0000256" key="11">
    <source>
        <dbReference type="ARBA" id="ARBA00038053"/>
    </source>
</evidence>
<dbReference type="GO" id="GO:0005886">
    <property type="term" value="C:plasma membrane"/>
    <property type="evidence" value="ECO:0007669"/>
    <property type="project" value="TreeGrafter"/>
</dbReference>
<keyword evidence="4 16" id="KW-0812">Transmembrane</keyword>
<dbReference type="EMBL" id="MHJJ01000005">
    <property type="protein sequence ID" value="OGY66030.1"/>
    <property type="molecule type" value="Genomic_DNA"/>
</dbReference>
<evidence type="ECO:0000313" key="18">
    <source>
        <dbReference type="Proteomes" id="UP000177942"/>
    </source>
</evidence>
<feature type="transmembrane region" description="Helical" evidence="16">
    <location>
        <begin position="340"/>
        <end position="361"/>
    </location>
</feature>
<dbReference type="AlphaFoldDB" id="A0A1G1ZQK6"/>
<gene>
    <name evidence="17" type="ORF">A3A16_01340</name>
</gene>
<evidence type="ECO:0000256" key="8">
    <source>
        <dbReference type="ARBA" id="ARBA00023136"/>
    </source>
</evidence>
<reference evidence="17 18" key="1">
    <citation type="journal article" date="2016" name="Nat. Commun.">
        <title>Thousands of microbial genomes shed light on interconnected biogeochemical processes in an aquifer system.</title>
        <authorList>
            <person name="Anantharaman K."/>
            <person name="Brown C.T."/>
            <person name="Hug L.A."/>
            <person name="Sharon I."/>
            <person name="Castelle C.J."/>
            <person name="Probst A.J."/>
            <person name="Thomas B.C."/>
            <person name="Singh A."/>
            <person name="Wilkins M.J."/>
            <person name="Karaoz U."/>
            <person name="Brodie E.L."/>
            <person name="Williams K.H."/>
            <person name="Hubbard S.S."/>
            <person name="Banfield J.F."/>
        </authorList>
    </citation>
    <scope>NUCLEOTIDE SEQUENCE [LARGE SCALE GENOMIC DNA]</scope>
</reference>
<dbReference type="STRING" id="1798407.A3A16_01340"/>
<comment type="catalytic activity">
    <reaction evidence="15">
        <text>[GlcNAc-(1-&gt;4)-Mur2Ac(oyl-L-Ala-gamma-D-Glu-L-Lys-D-Ala-D-Ala)](n)-di-trans,octa-cis-undecaprenyl diphosphate + beta-D-GlcNAc-(1-&gt;4)-Mur2Ac(oyl-L-Ala-gamma-D-Glu-L-Lys-D-Ala-D-Ala)-di-trans,octa-cis-undecaprenyl diphosphate = [GlcNAc-(1-&gt;4)-Mur2Ac(oyl-L-Ala-gamma-D-Glu-L-Lys-D-Ala-D-Ala)](n+1)-di-trans,octa-cis-undecaprenyl diphosphate + di-trans,octa-cis-undecaprenyl diphosphate + H(+)</text>
        <dbReference type="Rhea" id="RHEA:23708"/>
        <dbReference type="Rhea" id="RHEA-COMP:9602"/>
        <dbReference type="Rhea" id="RHEA-COMP:9603"/>
        <dbReference type="ChEBI" id="CHEBI:15378"/>
        <dbReference type="ChEBI" id="CHEBI:58405"/>
        <dbReference type="ChEBI" id="CHEBI:60033"/>
        <dbReference type="ChEBI" id="CHEBI:78435"/>
        <dbReference type="EC" id="2.4.99.28"/>
    </reaction>
</comment>
<evidence type="ECO:0000256" key="9">
    <source>
        <dbReference type="ARBA" id="ARBA00032370"/>
    </source>
</evidence>
<feature type="transmembrane region" description="Helical" evidence="16">
    <location>
        <begin position="76"/>
        <end position="96"/>
    </location>
</feature>
<evidence type="ECO:0000256" key="4">
    <source>
        <dbReference type="ARBA" id="ARBA00022692"/>
    </source>
</evidence>
<dbReference type="GO" id="GO:0008360">
    <property type="term" value="P:regulation of cell shape"/>
    <property type="evidence" value="ECO:0007669"/>
    <property type="project" value="UniProtKB-KW"/>
</dbReference>
<evidence type="ECO:0000256" key="2">
    <source>
        <dbReference type="ARBA" id="ARBA00022676"/>
    </source>
</evidence>
<feature type="transmembrane region" description="Helical" evidence="16">
    <location>
        <begin position="141"/>
        <end position="159"/>
    </location>
</feature>
<comment type="caution">
    <text evidence="17">The sequence shown here is derived from an EMBL/GenBank/DDBJ whole genome shotgun (WGS) entry which is preliminary data.</text>
</comment>
<dbReference type="GO" id="GO:0008955">
    <property type="term" value="F:peptidoglycan glycosyltransferase activity"/>
    <property type="evidence" value="ECO:0007669"/>
    <property type="project" value="UniProtKB-EC"/>
</dbReference>
<evidence type="ECO:0000256" key="1">
    <source>
        <dbReference type="ARBA" id="ARBA00004141"/>
    </source>
</evidence>
<feature type="transmembrane region" description="Helical" evidence="16">
    <location>
        <begin position="12"/>
        <end position="31"/>
    </location>
</feature>
<keyword evidence="8 16" id="KW-0472">Membrane</keyword>
<keyword evidence="7 16" id="KW-1133">Transmembrane helix</keyword>
<feature type="transmembrane region" description="Helical" evidence="16">
    <location>
        <begin position="108"/>
        <end position="129"/>
    </location>
</feature>
<evidence type="ECO:0000256" key="13">
    <source>
        <dbReference type="ARBA" id="ARBA00041418"/>
    </source>
</evidence>
<dbReference type="InterPro" id="IPR001182">
    <property type="entry name" value="FtsW/RodA"/>
</dbReference>
<name>A0A1G1ZQK6_9BACT</name>
<feature type="transmembrane region" description="Helical" evidence="16">
    <location>
        <begin position="51"/>
        <end position="69"/>
    </location>
</feature>
<protein>
    <recommendedName>
        <fullName evidence="12">Probable peptidoglycan glycosyltransferase FtsW</fullName>
        <ecNumber evidence="14">2.4.99.28</ecNumber>
    </recommendedName>
    <alternativeName>
        <fullName evidence="13">Cell division protein FtsW</fullName>
    </alternativeName>
    <alternativeName>
        <fullName evidence="10">Cell wall polymerase</fullName>
    </alternativeName>
    <alternativeName>
        <fullName evidence="9">Peptidoglycan polymerase</fullName>
    </alternativeName>
</protein>
<feature type="transmembrane region" description="Helical" evidence="16">
    <location>
        <begin position="165"/>
        <end position="181"/>
    </location>
</feature>
<evidence type="ECO:0000256" key="3">
    <source>
        <dbReference type="ARBA" id="ARBA00022679"/>
    </source>
</evidence>
<evidence type="ECO:0000256" key="14">
    <source>
        <dbReference type="ARBA" id="ARBA00044770"/>
    </source>
</evidence>
<keyword evidence="3" id="KW-0808">Transferase</keyword>
<feature type="transmembrane region" description="Helical" evidence="16">
    <location>
        <begin position="274"/>
        <end position="295"/>
    </location>
</feature>
<evidence type="ECO:0000256" key="10">
    <source>
        <dbReference type="ARBA" id="ARBA00033270"/>
    </source>
</evidence>
<sequence length="367" mass="40150">MGLKPTHRPDYLIIFCVFSLVIFGLIMLASASSHLGKTRFDDSYYYLRHQIIFGLSFGIAGFLAAYKICYRYYEKIAIFLLILGVVSLILVFTPLGFNAGGADRWLKIWPLTFQPSEILKIIFIIYLAAWLGNSLERQKKLWQGFVPFLIVLGAVSMLLLKQPATSTAAILIFVALIVYFVSGAKLTYIFGALLLAALGLLLIIYLTPYRWSRILTYISPDTDLQTTGYHINQALIAIGSGGLFGVGYGQSTTKIHYLPEPVGDSIFAVIAEELGFIGAIGLIAVLILLTVKTVLLSRKINDRFGQLLLVGFASLIATQSLVNIGAISGLLPLTGTPLPFISYGGTALAVFMTIGGIIANISKYARW</sequence>
<comment type="subcellular location">
    <subcellularLocation>
        <location evidence="1">Membrane</location>
        <topology evidence="1">Multi-pass membrane protein</topology>
    </subcellularLocation>
</comment>
<organism evidence="17 18">
    <name type="scientific">Candidatus Harrisonbacteria bacterium RIFCSPLOWO2_01_FULL_44_18</name>
    <dbReference type="NCBI Taxonomy" id="1798407"/>
    <lineage>
        <taxon>Bacteria</taxon>
        <taxon>Candidatus Harrisoniibacteriota</taxon>
    </lineage>
</organism>
<dbReference type="GO" id="GO:0032153">
    <property type="term" value="C:cell division site"/>
    <property type="evidence" value="ECO:0007669"/>
    <property type="project" value="TreeGrafter"/>
</dbReference>
<dbReference type="Proteomes" id="UP000177942">
    <property type="component" value="Unassembled WGS sequence"/>
</dbReference>
<keyword evidence="5" id="KW-0133">Cell shape</keyword>
<dbReference type="EC" id="2.4.99.28" evidence="14"/>
<evidence type="ECO:0000256" key="6">
    <source>
        <dbReference type="ARBA" id="ARBA00022984"/>
    </source>
</evidence>
<dbReference type="GO" id="GO:0015648">
    <property type="term" value="F:lipid-linked peptidoglycan transporter activity"/>
    <property type="evidence" value="ECO:0007669"/>
    <property type="project" value="TreeGrafter"/>
</dbReference>
<evidence type="ECO:0000256" key="5">
    <source>
        <dbReference type="ARBA" id="ARBA00022960"/>
    </source>
</evidence>
<evidence type="ECO:0000256" key="15">
    <source>
        <dbReference type="ARBA" id="ARBA00049902"/>
    </source>
</evidence>
<feature type="transmembrane region" description="Helical" evidence="16">
    <location>
        <begin position="307"/>
        <end position="328"/>
    </location>
</feature>
<accession>A0A1G1ZQK6</accession>
<proteinExistence type="inferred from homology"/>
<dbReference type="PANTHER" id="PTHR30474">
    <property type="entry name" value="CELL CYCLE PROTEIN"/>
    <property type="match status" value="1"/>
</dbReference>